<dbReference type="EMBL" id="JANEYF010001578">
    <property type="protein sequence ID" value="KAJ8962975.1"/>
    <property type="molecule type" value="Genomic_DNA"/>
</dbReference>
<proteinExistence type="predicted"/>
<dbReference type="PANTHER" id="PTHR46384">
    <property type="entry name" value="MOTILE SPERM DOMAIN-CONTAINING PROTEIN 2"/>
    <property type="match status" value="1"/>
</dbReference>
<accession>A0AAV8ZGE6</accession>
<evidence type="ECO:0000259" key="1">
    <source>
        <dbReference type="Pfam" id="PF00650"/>
    </source>
</evidence>
<dbReference type="Proteomes" id="UP001162156">
    <property type="component" value="Unassembled WGS sequence"/>
</dbReference>
<dbReference type="GO" id="GO:0140284">
    <property type="term" value="C:endoplasmic reticulum-endosome membrane contact site"/>
    <property type="evidence" value="ECO:0007669"/>
    <property type="project" value="TreeGrafter"/>
</dbReference>
<dbReference type="SUPFAM" id="SSF46938">
    <property type="entry name" value="CRAL/TRIO N-terminal domain"/>
    <property type="match status" value="1"/>
</dbReference>
<name>A0AAV8ZGE6_9CUCU</name>
<dbReference type="PANTHER" id="PTHR46384:SF1">
    <property type="entry name" value="MOTILE SPERM DOMAIN-CONTAINING PROTEIN 2"/>
    <property type="match status" value="1"/>
</dbReference>
<organism evidence="2 3">
    <name type="scientific">Rhamnusium bicolor</name>
    <dbReference type="NCBI Taxonomy" id="1586634"/>
    <lineage>
        <taxon>Eukaryota</taxon>
        <taxon>Metazoa</taxon>
        <taxon>Ecdysozoa</taxon>
        <taxon>Arthropoda</taxon>
        <taxon>Hexapoda</taxon>
        <taxon>Insecta</taxon>
        <taxon>Pterygota</taxon>
        <taxon>Neoptera</taxon>
        <taxon>Endopterygota</taxon>
        <taxon>Coleoptera</taxon>
        <taxon>Polyphaga</taxon>
        <taxon>Cucujiformia</taxon>
        <taxon>Chrysomeloidea</taxon>
        <taxon>Cerambycidae</taxon>
        <taxon>Lepturinae</taxon>
        <taxon>Rhagiini</taxon>
        <taxon>Rhamnusium</taxon>
    </lineage>
</organism>
<dbReference type="AlphaFoldDB" id="A0AAV8ZGE6"/>
<dbReference type="GO" id="GO:0012505">
    <property type="term" value="C:endomembrane system"/>
    <property type="evidence" value="ECO:0007669"/>
    <property type="project" value="TreeGrafter"/>
</dbReference>
<evidence type="ECO:0000313" key="3">
    <source>
        <dbReference type="Proteomes" id="UP001162156"/>
    </source>
</evidence>
<dbReference type="InterPro" id="IPR036865">
    <property type="entry name" value="CRAL-TRIO_dom_sf"/>
</dbReference>
<keyword evidence="3" id="KW-1185">Reference proteome</keyword>
<protein>
    <recommendedName>
        <fullName evidence="1">CRAL-TRIO domain-containing protein</fullName>
    </recommendedName>
</protein>
<evidence type="ECO:0000313" key="2">
    <source>
        <dbReference type="EMBL" id="KAJ8962975.1"/>
    </source>
</evidence>
<dbReference type="SUPFAM" id="SSF52087">
    <property type="entry name" value="CRAL/TRIO domain"/>
    <property type="match status" value="1"/>
</dbReference>
<dbReference type="InterPro" id="IPR001251">
    <property type="entry name" value="CRAL-TRIO_dom"/>
</dbReference>
<reference evidence="2" key="1">
    <citation type="journal article" date="2023" name="Insect Mol. Biol.">
        <title>Genome sequencing provides insights into the evolution of gene families encoding plant cell wall-degrading enzymes in longhorned beetles.</title>
        <authorList>
            <person name="Shin N.R."/>
            <person name="Okamura Y."/>
            <person name="Kirsch R."/>
            <person name="Pauchet Y."/>
        </authorList>
    </citation>
    <scope>NUCLEOTIDE SEQUENCE</scope>
    <source>
        <strain evidence="2">RBIC_L_NR</strain>
    </source>
</reference>
<dbReference type="Gene3D" id="3.40.525.10">
    <property type="entry name" value="CRAL-TRIO lipid binding domain"/>
    <property type="match status" value="1"/>
</dbReference>
<comment type="caution">
    <text evidence="2">The sequence shown here is derived from an EMBL/GenBank/DDBJ whole genome shotgun (WGS) entry which is preliminary data.</text>
</comment>
<sequence>MSVSKNLIEELRITFLNDVSTKGNESVHPKDLERVKNDDDWLRRFLLHNECNVQIALNMMWVSVNWRMDNHVNEINENNLKMDILCSGSFFPHGTDIDGCTLLIFKCNKNTKGGVDQIELRKCVVYWFERLERQTKGKQITIFFDMEGCGLGNMDMDFIKYLIGLFKEYYPFFFKLYYHL</sequence>
<gene>
    <name evidence="2" type="ORF">NQ314_005692</name>
</gene>
<dbReference type="InterPro" id="IPR036273">
    <property type="entry name" value="CRAL/TRIO_N_dom_sf"/>
</dbReference>
<dbReference type="InterPro" id="IPR053012">
    <property type="entry name" value="ER-organelle_contact"/>
</dbReference>
<feature type="domain" description="CRAL-TRIO" evidence="1">
    <location>
        <begin position="87"/>
        <end position="171"/>
    </location>
</feature>
<dbReference type="Pfam" id="PF00650">
    <property type="entry name" value="CRAL_TRIO"/>
    <property type="match status" value="1"/>
</dbReference>